<sequence length="299" mass="33691">MRGCSSAKYLHVMPAQLHDGKLWNLNNYRTDMIQALGGVEGILEHTLFKGTYFPTWEDKPIQRPYPYWIVLQQERVREHCRLCVRPTCVVDRHNGEHEEAAASSSLSLEKKLQILQDLDCSGLSKTEVAKKFNIPKSTLSRILKNKETIEGAVENGTFTSKRMRTTPSNFPISGPILEQKAREIALHMGAENFAVSDGWLSRFKKRHGLVFKAISGESAAVNRDVCTDWQQGRLQEILANYEPRDVFNDYETVDENVSTCREETLEELITEVQADDQPSSSDEDDEGGDIASAVVPSDS</sequence>
<proteinExistence type="predicted"/>
<name>A0ACB7SI17_HYAAI</name>
<reference evidence="1" key="1">
    <citation type="submission" date="2020-05" db="EMBL/GenBank/DDBJ databases">
        <title>Large-scale comparative analyses of tick genomes elucidate their genetic diversity and vector capacities.</title>
        <authorList>
            <person name="Jia N."/>
            <person name="Wang J."/>
            <person name="Shi W."/>
            <person name="Du L."/>
            <person name="Sun Y."/>
            <person name="Zhan W."/>
            <person name="Jiang J."/>
            <person name="Wang Q."/>
            <person name="Zhang B."/>
            <person name="Ji P."/>
            <person name="Sakyi L.B."/>
            <person name="Cui X."/>
            <person name="Yuan T."/>
            <person name="Jiang B."/>
            <person name="Yang W."/>
            <person name="Lam T.T.-Y."/>
            <person name="Chang Q."/>
            <person name="Ding S."/>
            <person name="Wang X."/>
            <person name="Zhu J."/>
            <person name="Ruan X."/>
            <person name="Zhao L."/>
            <person name="Wei J."/>
            <person name="Que T."/>
            <person name="Du C."/>
            <person name="Cheng J."/>
            <person name="Dai P."/>
            <person name="Han X."/>
            <person name="Huang E."/>
            <person name="Gao Y."/>
            <person name="Liu J."/>
            <person name="Shao H."/>
            <person name="Ye R."/>
            <person name="Li L."/>
            <person name="Wei W."/>
            <person name="Wang X."/>
            <person name="Wang C."/>
            <person name="Yang T."/>
            <person name="Huo Q."/>
            <person name="Li W."/>
            <person name="Guo W."/>
            <person name="Chen H."/>
            <person name="Zhou L."/>
            <person name="Ni X."/>
            <person name="Tian J."/>
            <person name="Zhou Y."/>
            <person name="Sheng Y."/>
            <person name="Liu T."/>
            <person name="Pan Y."/>
            <person name="Xia L."/>
            <person name="Li J."/>
            <person name="Zhao F."/>
            <person name="Cao W."/>
        </authorList>
    </citation>
    <scope>NUCLEOTIDE SEQUENCE</scope>
    <source>
        <strain evidence="1">Hyas-2018</strain>
    </source>
</reference>
<gene>
    <name evidence="1" type="ORF">HPB50_016341</name>
</gene>
<comment type="caution">
    <text evidence="1">The sequence shown here is derived from an EMBL/GenBank/DDBJ whole genome shotgun (WGS) entry which is preliminary data.</text>
</comment>
<keyword evidence="2" id="KW-1185">Reference proteome</keyword>
<organism evidence="1 2">
    <name type="scientific">Hyalomma asiaticum</name>
    <name type="common">Tick</name>
    <dbReference type="NCBI Taxonomy" id="266040"/>
    <lineage>
        <taxon>Eukaryota</taxon>
        <taxon>Metazoa</taxon>
        <taxon>Ecdysozoa</taxon>
        <taxon>Arthropoda</taxon>
        <taxon>Chelicerata</taxon>
        <taxon>Arachnida</taxon>
        <taxon>Acari</taxon>
        <taxon>Parasitiformes</taxon>
        <taxon>Ixodida</taxon>
        <taxon>Ixodoidea</taxon>
        <taxon>Ixodidae</taxon>
        <taxon>Hyalomminae</taxon>
        <taxon>Hyalomma</taxon>
    </lineage>
</organism>
<dbReference type="EMBL" id="CM023484">
    <property type="protein sequence ID" value="KAH6933569.1"/>
    <property type="molecule type" value="Genomic_DNA"/>
</dbReference>
<evidence type="ECO:0000313" key="1">
    <source>
        <dbReference type="EMBL" id="KAH6933569.1"/>
    </source>
</evidence>
<dbReference type="Proteomes" id="UP000821845">
    <property type="component" value="Chromosome 4"/>
</dbReference>
<protein>
    <submittedName>
        <fullName evidence="1">Uncharacterized protein</fullName>
    </submittedName>
</protein>
<evidence type="ECO:0000313" key="2">
    <source>
        <dbReference type="Proteomes" id="UP000821845"/>
    </source>
</evidence>
<accession>A0ACB7SI17</accession>